<accession>A0A9P5P7B5</accession>
<dbReference type="PROSITE" id="PS50850">
    <property type="entry name" value="MFS"/>
    <property type="match status" value="1"/>
</dbReference>
<reference evidence="8" key="1">
    <citation type="submission" date="2020-11" db="EMBL/GenBank/DDBJ databases">
        <authorList>
            <consortium name="DOE Joint Genome Institute"/>
            <person name="Ahrendt S."/>
            <person name="Riley R."/>
            <person name="Andreopoulos W."/>
            <person name="Labutti K."/>
            <person name="Pangilinan J."/>
            <person name="Ruiz-Duenas F.J."/>
            <person name="Barrasa J.M."/>
            <person name="Sanchez-Garcia M."/>
            <person name="Camarero S."/>
            <person name="Miyauchi S."/>
            <person name="Serrano A."/>
            <person name="Linde D."/>
            <person name="Babiker R."/>
            <person name="Drula E."/>
            <person name="Ayuso-Fernandez I."/>
            <person name="Pacheco R."/>
            <person name="Padilla G."/>
            <person name="Ferreira P."/>
            <person name="Barriuso J."/>
            <person name="Kellner H."/>
            <person name="Castanera R."/>
            <person name="Alfaro M."/>
            <person name="Ramirez L."/>
            <person name="Pisabarro A.G."/>
            <person name="Kuo A."/>
            <person name="Tritt A."/>
            <person name="Lipzen A."/>
            <person name="He G."/>
            <person name="Yan M."/>
            <person name="Ng V."/>
            <person name="Cullen D."/>
            <person name="Martin F."/>
            <person name="Rosso M.-N."/>
            <person name="Henrissat B."/>
            <person name="Hibbett D."/>
            <person name="Martinez A.T."/>
            <person name="Grigoriev I.V."/>
        </authorList>
    </citation>
    <scope>NUCLEOTIDE SEQUENCE</scope>
    <source>
        <strain evidence="8">AH 40177</strain>
    </source>
</reference>
<feature type="domain" description="Major facilitator superfamily (MFS) profile" evidence="7">
    <location>
        <begin position="19"/>
        <end position="474"/>
    </location>
</feature>
<feature type="transmembrane region" description="Helical" evidence="6">
    <location>
        <begin position="151"/>
        <end position="174"/>
    </location>
</feature>
<evidence type="ECO:0000256" key="6">
    <source>
        <dbReference type="SAM" id="Phobius"/>
    </source>
</evidence>
<keyword evidence="3 6" id="KW-0812">Transmembrane</keyword>
<comment type="caution">
    <text evidence="8">The sequence shown here is derived from an EMBL/GenBank/DDBJ whole genome shotgun (WGS) entry which is preliminary data.</text>
</comment>
<feature type="transmembrane region" description="Helical" evidence="6">
    <location>
        <begin position="452"/>
        <end position="474"/>
    </location>
</feature>
<dbReference type="InterPro" id="IPR036259">
    <property type="entry name" value="MFS_trans_sf"/>
</dbReference>
<dbReference type="Gene3D" id="1.20.1250.20">
    <property type="entry name" value="MFS general substrate transporter like domains"/>
    <property type="match status" value="1"/>
</dbReference>
<evidence type="ECO:0000313" key="8">
    <source>
        <dbReference type="EMBL" id="KAF9056710.1"/>
    </source>
</evidence>
<keyword evidence="9" id="KW-1185">Reference proteome</keyword>
<dbReference type="InterPro" id="IPR001958">
    <property type="entry name" value="Tet-R_TetA/multi-R_MdtG-like"/>
</dbReference>
<feature type="transmembrane region" description="Helical" evidence="6">
    <location>
        <begin position="412"/>
        <end position="432"/>
    </location>
</feature>
<dbReference type="GO" id="GO:0022857">
    <property type="term" value="F:transmembrane transporter activity"/>
    <property type="evidence" value="ECO:0007669"/>
    <property type="project" value="InterPro"/>
</dbReference>
<feature type="transmembrane region" description="Helical" evidence="6">
    <location>
        <begin position="60"/>
        <end position="82"/>
    </location>
</feature>
<feature type="transmembrane region" description="Helical" evidence="6">
    <location>
        <begin position="339"/>
        <end position="366"/>
    </location>
</feature>
<feature type="transmembrane region" description="Helical" evidence="6">
    <location>
        <begin position="194"/>
        <end position="216"/>
    </location>
</feature>
<dbReference type="AlphaFoldDB" id="A0A9P5P7B5"/>
<keyword evidence="4 6" id="KW-1133">Transmembrane helix</keyword>
<evidence type="ECO:0000256" key="5">
    <source>
        <dbReference type="ARBA" id="ARBA00023136"/>
    </source>
</evidence>
<evidence type="ECO:0000256" key="3">
    <source>
        <dbReference type="ARBA" id="ARBA00022692"/>
    </source>
</evidence>
<name>A0A9P5P7B5_9AGAR</name>
<evidence type="ECO:0000256" key="4">
    <source>
        <dbReference type="ARBA" id="ARBA00022989"/>
    </source>
</evidence>
<dbReference type="SUPFAM" id="SSF103473">
    <property type="entry name" value="MFS general substrate transporter"/>
    <property type="match status" value="1"/>
</dbReference>
<gene>
    <name evidence="8" type="ORF">BDP27DRAFT_1242422</name>
</gene>
<sequence length="484" mass="52660">MANDIDHDLGTRPPATPLPKFQLAIVWLIRLSDPVLYTQIFPYINEYILFLHLTHEPSQAGFYSGLLDSTFAITQFLATYHWSMLSNRFGRKPVALIGTFGVALSTVYLGLSTSLTHLLILRAIGGIFGGTASVVQSMVGDLSDASNQATVFPIYALAWPIGSITGPIIGGMLSNPADTYGSFFQNSIFSRHPYFLPGLVSGVLALLCVLFAYFYLEEVSSFVQRRPSLMCKSAIISLSELSPLNELSSDAPQPEFTLIETFSIPIIRVLAISVFSLNMNGVAFDFLFVLFCYTPIENGGLSFSPLTIGYVLSSAGIIYSFLQIVIMPVVLKRVEAAKLYFIAVASWPVVFATLPFLNVIASHGLVAETGDMTPFSTFILWIGVGLVLTASKVGSVAYILSLILTKTNSSNPALLAVSNGIISCAMSLARIISPVLSSFIFSISIEYHLLRGYFWALVMVCSCFLTCILTQNVVRLSQSSLNVD</sequence>
<keyword evidence="5 6" id="KW-0472">Membrane</keyword>
<evidence type="ECO:0000256" key="2">
    <source>
        <dbReference type="ARBA" id="ARBA00022448"/>
    </source>
</evidence>
<dbReference type="PANTHER" id="PTHR23504">
    <property type="entry name" value="MAJOR FACILITATOR SUPERFAMILY DOMAIN-CONTAINING PROTEIN 10"/>
    <property type="match status" value="1"/>
</dbReference>
<feature type="transmembrane region" description="Helical" evidence="6">
    <location>
        <begin position="117"/>
        <end position="139"/>
    </location>
</feature>
<feature type="transmembrane region" description="Helical" evidence="6">
    <location>
        <begin position="94"/>
        <end position="111"/>
    </location>
</feature>
<dbReference type="OrthoDB" id="419616at2759"/>
<dbReference type="InterPro" id="IPR020846">
    <property type="entry name" value="MFS_dom"/>
</dbReference>
<dbReference type="GO" id="GO:0016020">
    <property type="term" value="C:membrane"/>
    <property type="evidence" value="ECO:0007669"/>
    <property type="project" value="UniProtKB-SubCell"/>
</dbReference>
<evidence type="ECO:0000259" key="7">
    <source>
        <dbReference type="PROSITE" id="PS50850"/>
    </source>
</evidence>
<evidence type="ECO:0000256" key="1">
    <source>
        <dbReference type="ARBA" id="ARBA00004141"/>
    </source>
</evidence>
<dbReference type="CDD" id="cd17330">
    <property type="entry name" value="MFS_SLC46_TetA_like"/>
    <property type="match status" value="1"/>
</dbReference>
<comment type="subcellular location">
    <subcellularLocation>
        <location evidence="1">Membrane</location>
        <topology evidence="1">Multi-pass membrane protein</topology>
    </subcellularLocation>
</comment>
<dbReference type="PRINTS" id="PR01035">
    <property type="entry name" value="TCRTETA"/>
</dbReference>
<dbReference type="Pfam" id="PF07690">
    <property type="entry name" value="MFS_1"/>
    <property type="match status" value="1"/>
</dbReference>
<protein>
    <submittedName>
        <fullName evidence="8">Major facilitator superfamily domain-containing protein</fullName>
    </submittedName>
</protein>
<organism evidence="8 9">
    <name type="scientific">Rhodocollybia butyracea</name>
    <dbReference type="NCBI Taxonomy" id="206335"/>
    <lineage>
        <taxon>Eukaryota</taxon>
        <taxon>Fungi</taxon>
        <taxon>Dikarya</taxon>
        <taxon>Basidiomycota</taxon>
        <taxon>Agaricomycotina</taxon>
        <taxon>Agaricomycetes</taxon>
        <taxon>Agaricomycetidae</taxon>
        <taxon>Agaricales</taxon>
        <taxon>Marasmiineae</taxon>
        <taxon>Omphalotaceae</taxon>
        <taxon>Rhodocollybia</taxon>
    </lineage>
</organism>
<dbReference type="EMBL" id="JADNRY010000438">
    <property type="protein sequence ID" value="KAF9056710.1"/>
    <property type="molecule type" value="Genomic_DNA"/>
</dbReference>
<dbReference type="InterPro" id="IPR011701">
    <property type="entry name" value="MFS"/>
</dbReference>
<dbReference type="Proteomes" id="UP000772434">
    <property type="component" value="Unassembled WGS sequence"/>
</dbReference>
<feature type="transmembrane region" description="Helical" evidence="6">
    <location>
        <begin position="308"/>
        <end position="327"/>
    </location>
</feature>
<proteinExistence type="predicted"/>
<feature type="transmembrane region" description="Helical" evidence="6">
    <location>
        <begin position="378"/>
        <end position="400"/>
    </location>
</feature>
<feature type="transmembrane region" description="Helical" evidence="6">
    <location>
        <begin position="269"/>
        <end position="296"/>
    </location>
</feature>
<keyword evidence="2" id="KW-0813">Transport</keyword>
<dbReference type="PANTHER" id="PTHR23504:SF15">
    <property type="entry name" value="MAJOR FACILITATOR SUPERFAMILY (MFS) PROFILE DOMAIN-CONTAINING PROTEIN"/>
    <property type="match status" value="1"/>
</dbReference>
<evidence type="ECO:0000313" key="9">
    <source>
        <dbReference type="Proteomes" id="UP000772434"/>
    </source>
</evidence>